<evidence type="ECO:0000313" key="1">
    <source>
        <dbReference type="EMBL" id="CCE89184.1"/>
    </source>
</evidence>
<reference evidence="1" key="1">
    <citation type="journal article" date="2014" name="PLoS ONE">
        <title>Mitochondrial Genome of Phlebia radiata Is the Second Largest (156 kbp) among Fungi and Features Signs of Genome Flexibility and Recent Recombination Events.</title>
        <authorList>
            <person name="Salavirta H."/>
            <person name="Oksanen I."/>
            <person name="Kuuskeri J."/>
            <person name="Makela M."/>
            <person name="Laine P."/>
            <person name="Paulin L."/>
            <person name="Lundell T."/>
        </authorList>
    </citation>
    <scope>NUCLEOTIDE SEQUENCE</scope>
    <source>
        <strain evidence="1">79</strain>
    </source>
</reference>
<protein>
    <submittedName>
        <fullName evidence="1">Uncharacterized protein</fullName>
    </submittedName>
</protein>
<organism evidence="1">
    <name type="scientific">Phlebia radiata</name>
    <name type="common">White-rot fungus</name>
    <dbReference type="NCBI Taxonomy" id="5308"/>
    <lineage>
        <taxon>Eukaryota</taxon>
        <taxon>Fungi</taxon>
        <taxon>Dikarya</taxon>
        <taxon>Basidiomycota</taxon>
        <taxon>Agaricomycotina</taxon>
        <taxon>Agaricomycetes</taxon>
        <taxon>Polyporales</taxon>
        <taxon>Meruliaceae</taxon>
        <taxon>Phlebia</taxon>
    </lineage>
</organism>
<accession>L8B9E6</accession>
<sequence>MLNLIHWSISICILFRNNLFLKKLELTFPFTLCPDSVRLLAQAQRGKGEVLKNQ</sequence>
<proteinExistence type="predicted"/>
<gene>
    <name evidence="1" type="ORF">PRA_mt0063</name>
</gene>
<name>L8B9E6_PHLRA</name>
<dbReference type="RefSeq" id="YP_007374891.1">
    <property type="nucleotide sequence ID" value="NC_020148.1"/>
</dbReference>
<keyword evidence="1" id="KW-0496">Mitochondrion</keyword>
<dbReference type="AlphaFoldDB" id="L8B9E6"/>
<dbReference type="GeneID" id="14469523"/>
<geneLocation type="mitochondrion" evidence="1"/>
<dbReference type="EMBL" id="HE613568">
    <property type="protein sequence ID" value="CCE89184.1"/>
    <property type="molecule type" value="Genomic_DNA"/>
</dbReference>